<keyword evidence="3" id="KW-1185">Reference proteome</keyword>
<name>A0ABU0TVY6_MICTR</name>
<dbReference type="Gene3D" id="3.40.109.10">
    <property type="entry name" value="NADH Oxidase"/>
    <property type="match status" value="1"/>
</dbReference>
<dbReference type="Pfam" id="PF00881">
    <property type="entry name" value="Nitroreductase"/>
    <property type="match status" value="1"/>
</dbReference>
<sequence length="180" mass="19564">MPGARLTLGELAFILRASIGTKGYRSNAYNVHSYPISNAPSAGGLQPLNVYVYVSDVEGLADGVYYYAPRDDELVTIWQGRPDVDLAKIFVTDFSPRAQVSIVMTGDIRRFAWKYGYRGYRLLNVDCGVAAGYIGLVAESVGIGSCPVAAFSSKDVVTSLGLEREELPLLCLSMGPKREQ</sequence>
<dbReference type="InterPro" id="IPR020051">
    <property type="entry name" value="SagB-type_dehydrogenase"/>
</dbReference>
<organism evidence="2 3">
    <name type="scientific">Microbacterium trichothecenolyticum</name>
    <name type="common">Aureobacterium trichothecenolyticum</name>
    <dbReference type="NCBI Taxonomy" id="69370"/>
    <lineage>
        <taxon>Bacteria</taxon>
        <taxon>Bacillati</taxon>
        <taxon>Actinomycetota</taxon>
        <taxon>Actinomycetes</taxon>
        <taxon>Micrococcales</taxon>
        <taxon>Microbacteriaceae</taxon>
        <taxon>Microbacterium</taxon>
    </lineage>
</organism>
<protein>
    <submittedName>
        <fullName evidence="2">SagB-type dehydrogenase family enzyme</fullName>
    </submittedName>
</protein>
<evidence type="ECO:0000313" key="3">
    <source>
        <dbReference type="Proteomes" id="UP001226691"/>
    </source>
</evidence>
<dbReference type="InterPro" id="IPR029479">
    <property type="entry name" value="Nitroreductase"/>
</dbReference>
<dbReference type="InterPro" id="IPR000415">
    <property type="entry name" value="Nitroreductase-like"/>
</dbReference>
<feature type="domain" description="Nitroreductase" evidence="1">
    <location>
        <begin position="10"/>
        <end position="175"/>
    </location>
</feature>
<reference evidence="2 3" key="1">
    <citation type="submission" date="2023-07" db="EMBL/GenBank/DDBJ databases">
        <title>Functional and genomic diversity of the sorghum phyllosphere microbiome.</title>
        <authorList>
            <person name="Shade A."/>
        </authorList>
    </citation>
    <scope>NUCLEOTIDE SEQUENCE [LARGE SCALE GENOMIC DNA]</scope>
    <source>
        <strain evidence="2 3">SORGH_AS_1207</strain>
    </source>
</reference>
<dbReference type="PANTHER" id="PTHR43745:SF2">
    <property type="entry name" value="NITROREDUCTASE MJ1384-RELATED"/>
    <property type="match status" value="1"/>
</dbReference>
<gene>
    <name evidence="2" type="ORF">QE412_001667</name>
</gene>
<evidence type="ECO:0000259" key="1">
    <source>
        <dbReference type="Pfam" id="PF00881"/>
    </source>
</evidence>
<evidence type="ECO:0000313" key="2">
    <source>
        <dbReference type="EMBL" id="MDQ1123094.1"/>
    </source>
</evidence>
<dbReference type="CDD" id="cd02142">
    <property type="entry name" value="McbC_SagB-like_oxidoreductase"/>
    <property type="match status" value="1"/>
</dbReference>
<dbReference type="SUPFAM" id="SSF55469">
    <property type="entry name" value="FMN-dependent nitroreductase-like"/>
    <property type="match status" value="1"/>
</dbReference>
<dbReference type="PANTHER" id="PTHR43745">
    <property type="entry name" value="NITROREDUCTASE MJ1384-RELATED"/>
    <property type="match status" value="1"/>
</dbReference>
<comment type="caution">
    <text evidence="2">The sequence shown here is derived from an EMBL/GenBank/DDBJ whole genome shotgun (WGS) entry which is preliminary data.</text>
</comment>
<dbReference type="Proteomes" id="UP001226691">
    <property type="component" value="Unassembled WGS sequence"/>
</dbReference>
<accession>A0ABU0TVY6</accession>
<proteinExistence type="predicted"/>
<dbReference type="NCBIfam" id="TIGR03605">
    <property type="entry name" value="antibiot_sagB"/>
    <property type="match status" value="1"/>
</dbReference>
<dbReference type="EMBL" id="JAUTBF010000001">
    <property type="protein sequence ID" value="MDQ1123094.1"/>
    <property type="molecule type" value="Genomic_DNA"/>
</dbReference>
<dbReference type="InterPro" id="IPR052544">
    <property type="entry name" value="Bacteriocin_Proc_Enz"/>
</dbReference>